<evidence type="ECO:0000259" key="6">
    <source>
        <dbReference type="Pfam" id="PF08100"/>
    </source>
</evidence>
<dbReference type="GO" id="GO:0046983">
    <property type="term" value="F:protein dimerization activity"/>
    <property type="evidence" value="ECO:0007669"/>
    <property type="project" value="InterPro"/>
</dbReference>
<keyword evidence="3" id="KW-0949">S-adenosyl-L-methionine</keyword>
<dbReference type="AlphaFoldDB" id="A0A6A6NZJ7"/>
<dbReference type="Pfam" id="PF08100">
    <property type="entry name" value="Dimerisation"/>
    <property type="match status" value="1"/>
</dbReference>
<dbReference type="SUPFAM" id="SSF46785">
    <property type="entry name" value="Winged helix' DNA-binding domain"/>
    <property type="match status" value="1"/>
</dbReference>
<gene>
    <name evidence="7" type="ORF">BDY21DRAFT_35959</name>
</gene>
<dbReference type="PANTHER" id="PTHR43712:SF1">
    <property type="entry name" value="HYPOTHETICAL O-METHYLTRANSFERASE (EUROFUNG)-RELATED"/>
    <property type="match status" value="1"/>
</dbReference>
<dbReference type="PROSITE" id="PS51683">
    <property type="entry name" value="SAM_OMT_II"/>
    <property type="match status" value="1"/>
</dbReference>
<keyword evidence="8" id="KW-1185">Reference proteome</keyword>
<dbReference type="InterPro" id="IPR036390">
    <property type="entry name" value="WH_DNA-bd_sf"/>
</dbReference>
<keyword evidence="2 7" id="KW-0808">Transferase</keyword>
<feature type="active site" description="Proton acceptor" evidence="4">
    <location>
        <position position="307"/>
    </location>
</feature>
<dbReference type="InterPro" id="IPR036388">
    <property type="entry name" value="WH-like_DNA-bd_sf"/>
</dbReference>
<evidence type="ECO:0000256" key="4">
    <source>
        <dbReference type="PIRSR" id="PIRSR005739-1"/>
    </source>
</evidence>
<dbReference type="InterPro" id="IPR029063">
    <property type="entry name" value="SAM-dependent_MTases_sf"/>
</dbReference>
<dbReference type="PANTHER" id="PTHR43712">
    <property type="entry name" value="PUTATIVE (AFU_ORTHOLOGUE AFUA_4G14580)-RELATED"/>
    <property type="match status" value="1"/>
</dbReference>
<dbReference type="Gene3D" id="3.40.50.150">
    <property type="entry name" value="Vaccinia Virus protein VP39"/>
    <property type="match status" value="1"/>
</dbReference>
<keyword evidence="1 7" id="KW-0489">Methyltransferase</keyword>
<feature type="domain" description="O-methyltransferase C-terminal" evidence="5">
    <location>
        <begin position="215"/>
        <end position="378"/>
    </location>
</feature>
<evidence type="ECO:0000256" key="1">
    <source>
        <dbReference type="ARBA" id="ARBA00022603"/>
    </source>
</evidence>
<name>A0A6A6NZJ7_9PEZI</name>
<dbReference type="Gene3D" id="1.10.10.10">
    <property type="entry name" value="Winged helix-like DNA-binding domain superfamily/Winged helix DNA-binding domain"/>
    <property type="match status" value="1"/>
</dbReference>
<dbReference type="GO" id="GO:0032259">
    <property type="term" value="P:methylation"/>
    <property type="evidence" value="ECO:0007669"/>
    <property type="project" value="UniProtKB-KW"/>
</dbReference>
<dbReference type="OrthoDB" id="3340390at2759"/>
<evidence type="ECO:0000259" key="5">
    <source>
        <dbReference type="Pfam" id="PF00891"/>
    </source>
</evidence>
<dbReference type="InterPro" id="IPR001077">
    <property type="entry name" value="COMT_C"/>
</dbReference>
<organism evidence="7 8">
    <name type="scientific">Lineolata rhizophorae</name>
    <dbReference type="NCBI Taxonomy" id="578093"/>
    <lineage>
        <taxon>Eukaryota</taxon>
        <taxon>Fungi</taxon>
        <taxon>Dikarya</taxon>
        <taxon>Ascomycota</taxon>
        <taxon>Pezizomycotina</taxon>
        <taxon>Dothideomycetes</taxon>
        <taxon>Dothideomycetes incertae sedis</taxon>
        <taxon>Lineolatales</taxon>
        <taxon>Lineolataceae</taxon>
        <taxon>Lineolata</taxon>
    </lineage>
</organism>
<reference evidence="7" key="1">
    <citation type="journal article" date="2020" name="Stud. Mycol.">
        <title>101 Dothideomycetes genomes: a test case for predicting lifestyles and emergence of pathogens.</title>
        <authorList>
            <person name="Haridas S."/>
            <person name="Albert R."/>
            <person name="Binder M."/>
            <person name="Bloem J."/>
            <person name="Labutti K."/>
            <person name="Salamov A."/>
            <person name="Andreopoulos B."/>
            <person name="Baker S."/>
            <person name="Barry K."/>
            <person name="Bills G."/>
            <person name="Bluhm B."/>
            <person name="Cannon C."/>
            <person name="Castanera R."/>
            <person name="Culley D."/>
            <person name="Daum C."/>
            <person name="Ezra D."/>
            <person name="Gonzalez J."/>
            <person name="Henrissat B."/>
            <person name="Kuo A."/>
            <person name="Liang C."/>
            <person name="Lipzen A."/>
            <person name="Lutzoni F."/>
            <person name="Magnuson J."/>
            <person name="Mondo S."/>
            <person name="Nolan M."/>
            <person name="Ohm R."/>
            <person name="Pangilinan J."/>
            <person name="Park H.-J."/>
            <person name="Ramirez L."/>
            <person name="Alfaro M."/>
            <person name="Sun H."/>
            <person name="Tritt A."/>
            <person name="Yoshinaga Y."/>
            <person name="Zwiers L.-H."/>
            <person name="Turgeon B."/>
            <person name="Goodwin S."/>
            <person name="Spatafora J."/>
            <person name="Crous P."/>
            <person name="Grigoriev I."/>
        </authorList>
    </citation>
    <scope>NUCLEOTIDE SEQUENCE</scope>
    <source>
        <strain evidence="7">ATCC 16933</strain>
    </source>
</reference>
<evidence type="ECO:0000313" key="7">
    <source>
        <dbReference type="EMBL" id="KAF2457171.1"/>
    </source>
</evidence>
<evidence type="ECO:0000313" key="8">
    <source>
        <dbReference type="Proteomes" id="UP000799766"/>
    </source>
</evidence>
<evidence type="ECO:0000256" key="2">
    <source>
        <dbReference type="ARBA" id="ARBA00022679"/>
    </source>
</evidence>
<dbReference type="GO" id="GO:0008171">
    <property type="term" value="F:O-methyltransferase activity"/>
    <property type="evidence" value="ECO:0007669"/>
    <property type="project" value="InterPro"/>
</dbReference>
<feature type="domain" description="O-methyltransferase dimerisation" evidence="6">
    <location>
        <begin position="60"/>
        <end position="124"/>
    </location>
</feature>
<dbReference type="InterPro" id="IPR016461">
    <property type="entry name" value="COMT-like"/>
</dbReference>
<protein>
    <submittedName>
        <fullName evidence="7">S-adenosyl-L-methionine-dependent methyltransferase</fullName>
    </submittedName>
</protein>
<proteinExistence type="predicted"/>
<sequence>MASRASSLVNELSTIIKSPTFECDSEMQTKAIALSRRLNMALKQPPDAALELMFWPGFVFCFRVAIELGLFSLIVESDKPRTAVELSQTTGAEEQLIVRIMRAISGFGFVDETGDNVWRANPQTHAMAQKPIQAAHIHIWDQCTTTMAKMLPFLAQTGWKCPTDAHAGAFQYAFDTDKEVFEYWHEIPAVMQNFNTFMTGNRGSRPAWTEWYPVRERVIDGFDAQDGDGVLLVDVAGGRGHDVEHFLRKMRDEVGEEWKGRLVLEDLPKVIEDISELNGRIEKVKYDFFTPQPIKGARTYFFRFVFHDWSDELCLKILENLVPAMKRGHSKVLFNEIIIPNRDSPMFYVGMDMSMMAMHTAKERSEKDWVELLAKAGLKVNKIWPPPGYGEGIVEAELA</sequence>
<dbReference type="InterPro" id="IPR012967">
    <property type="entry name" value="COMT_dimerisation"/>
</dbReference>
<dbReference type="EMBL" id="MU001681">
    <property type="protein sequence ID" value="KAF2457171.1"/>
    <property type="molecule type" value="Genomic_DNA"/>
</dbReference>
<dbReference type="SUPFAM" id="SSF53335">
    <property type="entry name" value="S-adenosyl-L-methionine-dependent methyltransferases"/>
    <property type="match status" value="1"/>
</dbReference>
<dbReference type="Proteomes" id="UP000799766">
    <property type="component" value="Unassembled WGS sequence"/>
</dbReference>
<evidence type="ECO:0000256" key="3">
    <source>
        <dbReference type="ARBA" id="ARBA00022691"/>
    </source>
</evidence>
<dbReference type="Pfam" id="PF00891">
    <property type="entry name" value="Methyltransf_2"/>
    <property type="match status" value="1"/>
</dbReference>
<dbReference type="PIRSF" id="PIRSF005739">
    <property type="entry name" value="O-mtase"/>
    <property type="match status" value="1"/>
</dbReference>
<accession>A0A6A6NZJ7</accession>